<protein>
    <recommendedName>
        <fullName evidence="4">F-box domain-containing protein</fullName>
    </recommendedName>
</protein>
<feature type="region of interest" description="Disordered" evidence="1">
    <location>
        <begin position="211"/>
        <end position="236"/>
    </location>
</feature>
<sequence>MAPVSTSPTDTEVMKMTIQTQNNIDCHEFRLMDLPAELREQIYCHASALFPPIDTASIRNTPDTIHIPAIAQLSKQTRQEALAVFYRNREVQLSLHCYRNVERSIAWLINWGDDAHLTNSIVFSGLMKPGLGNIFHLTLNCLRKDSGMQYRVSRRPHADPRSEKTFRELEEKISAYINKKVESDQTLQGEVGKLTKSEILDIFDLVQRDTGWHPPAAPEPRRCLLPPSSKRQRRFS</sequence>
<gene>
    <name evidence="2" type="ORF">DOTSEDRAFT_22666</name>
</gene>
<evidence type="ECO:0000256" key="1">
    <source>
        <dbReference type="SAM" id="MobiDB-lite"/>
    </source>
</evidence>
<evidence type="ECO:0008006" key="4">
    <source>
        <dbReference type="Google" id="ProtNLM"/>
    </source>
</evidence>
<proteinExistence type="predicted"/>
<keyword evidence="3" id="KW-1185">Reference proteome</keyword>
<name>N1PTC3_DOTSN</name>
<dbReference type="OrthoDB" id="62952at2759"/>
<organism evidence="2 3">
    <name type="scientific">Dothistroma septosporum (strain NZE10 / CBS 128990)</name>
    <name type="common">Red band needle blight fungus</name>
    <name type="synonym">Mycosphaerella pini</name>
    <dbReference type="NCBI Taxonomy" id="675120"/>
    <lineage>
        <taxon>Eukaryota</taxon>
        <taxon>Fungi</taxon>
        <taxon>Dikarya</taxon>
        <taxon>Ascomycota</taxon>
        <taxon>Pezizomycotina</taxon>
        <taxon>Dothideomycetes</taxon>
        <taxon>Dothideomycetidae</taxon>
        <taxon>Mycosphaerellales</taxon>
        <taxon>Mycosphaerellaceae</taxon>
        <taxon>Dothistroma</taxon>
    </lineage>
</organism>
<accession>N1PTC3</accession>
<dbReference type="HOGENOM" id="CLU_1175410_0_0_1"/>
<evidence type="ECO:0000313" key="3">
    <source>
        <dbReference type="Proteomes" id="UP000016933"/>
    </source>
</evidence>
<reference evidence="3" key="1">
    <citation type="journal article" date="2012" name="PLoS Genet.">
        <title>The genomes of the fungal plant pathogens Cladosporium fulvum and Dothistroma septosporum reveal adaptation to different hosts and lifestyles but also signatures of common ancestry.</title>
        <authorList>
            <person name="de Wit P.J.G.M."/>
            <person name="van der Burgt A."/>
            <person name="Oekmen B."/>
            <person name="Stergiopoulos I."/>
            <person name="Abd-Elsalam K.A."/>
            <person name="Aerts A.L."/>
            <person name="Bahkali A.H."/>
            <person name="Beenen H.G."/>
            <person name="Chettri P."/>
            <person name="Cox M.P."/>
            <person name="Datema E."/>
            <person name="de Vries R.P."/>
            <person name="Dhillon B."/>
            <person name="Ganley A.R."/>
            <person name="Griffiths S.A."/>
            <person name="Guo Y."/>
            <person name="Hamelin R.C."/>
            <person name="Henrissat B."/>
            <person name="Kabir M.S."/>
            <person name="Jashni M.K."/>
            <person name="Kema G."/>
            <person name="Klaubauf S."/>
            <person name="Lapidus A."/>
            <person name="Levasseur A."/>
            <person name="Lindquist E."/>
            <person name="Mehrabi R."/>
            <person name="Ohm R.A."/>
            <person name="Owen T.J."/>
            <person name="Salamov A."/>
            <person name="Schwelm A."/>
            <person name="Schijlen E."/>
            <person name="Sun H."/>
            <person name="van den Burg H.A."/>
            <person name="van Ham R.C.H.J."/>
            <person name="Zhang S."/>
            <person name="Goodwin S.B."/>
            <person name="Grigoriev I.V."/>
            <person name="Collemare J."/>
            <person name="Bradshaw R.E."/>
        </authorList>
    </citation>
    <scope>NUCLEOTIDE SEQUENCE [LARGE SCALE GENOMIC DNA]</scope>
    <source>
        <strain evidence="3">NZE10 / CBS 128990</strain>
    </source>
</reference>
<reference evidence="2 3" key="2">
    <citation type="journal article" date="2012" name="PLoS Pathog.">
        <title>Diverse lifestyles and strategies of plant pathogenesis encoded in the genomes of eighteen Dothideomycetes fungi.</title>
        <authorList>
            <person name="Ohm R.A."/>
            <person name="Feau N."/>
            <person name="Henrissat B."/>
            <person name="Schoch C.L."/>
            <person name="Horwitz B.A."/>
            <person name="Barry K.W."/>
            <person name="Condon B.J."/>
            <person name="Copeland A.C."/>
            <person name="Dhillon B."/>
            <person name="Glaser F."/>
            <person name="Hesse C.N."/>
            <person name="Kosti I."/>
            <person name="LaButti K."/>
            <person name="Lindquist E.A."/>
            <person name="Lucas S."/>
            <person name="Salamov A.A."/>
            <person name="Bradshaw R.E."/>
            <person name="Ciuffetti L."/>
            <person name="Hamelin R.C."/>
            <person name="Kema G.H.J."/>
            <person name="Lawrence C."/>
            <person name="Scott J.A."/>
            <person name="Spatafora J.W."/>
            <person name="Turgeon B.G."/>
            <person name="de Wit P.J.G.M."/>
            <person name="Zhong S."/>
            <person name="Goodwin S.B."/>
            <person name="Grigoriev I.V."/>
        </authorList>
    </citation>
    <scope>NUCLEOTIDE SEQUENCE [LARGE SCALE GENOMIC DNA]</scope>
    <source>
        <strain evidence="3">NZE10 / CBS 128990</strain>
    </source>
</reference>
<dbReference type="EMBL" id="KB446537">
    <property type="protein sequence ID" value="EME46617.1"/>
    <property type="molecule type" value="Genomic_DNA"/>
</dbReference>
<evidence type="ECO:0000313" key="2">
    <source>
        <dbReference type="EMBL" id="EME46617.1"/>
    </source>
</evidence>
<dbReference type="Proteomes" id="UP000016933">
    <property type="component" value="Unassembled WGS sequence"/>
</dbReference>
<dbReference type="AlphaFoldDB" id="N1PTC3"/>